<dbReference type="Pfam" id="PF08206">
    <property type="entry name" value="OB_RNB"/>
    <property type="match status" value="1"/>
</dbReference>
<dbReference type="GO" id="GO:0003676">
    <property type="term" value="F:nucleic acid binding"/>
    <property type="evidence" value="ECO:0007669"/>
    <property type="project" value="InterPro"/>
</dbReference>
<feature type="domain" description="Cold-shock" evidence="4">
    <location>
        <begin position="71"/>
        <end position="130"/>
    </location>
</feature>
<evidence type="ECO:0000259" key="4">
    <source>
        <dbReference type="SMART" id="SM00357"/>
    </source>
</evidence>
<dbReference type="Gene3D" id="2.40.50.140">
    <property type="entry name" value="Nucleic acid-binding proteins"/>
    <property type="match status" value="1"/>
</dbReference>
<organism evidence="5">
    <name type="scientific">marine metagenome</name>
    <dbReference type="NCBI Taxonomy" id="408172"/>
    <lineage>
        <taxon>unclassified sequences</taxon>
        <taxon>metagenomes</taxon>
        <taxon>ecological metagenomes</taxon>
    </lineage>
</organism>
<dbReference type="InterPro" id="IPR011129">
    <property type="entry name" value="CSD"/>
</dbReference>
<dbReference type="InterPro" id="IPR012340">
    <property type="entry name" value="NA-bd_OB-fold"/>
</dbReference>
<dbReference type="InterPro" id="IPR013223">
    <property type="entry name" value="RNase_B_OB_dom"/>
</dbReference>
<feature type="non-terminal residue" evidence="5">
    <location>
        <position position="174"/>
    </location>
</feature>
<feature type="non-terminal residue" evidence="5">
    <location>
        <position position="1"/>
    </location>
</feature>
<keyword evidence="2" id="KW-0378">Hydrolase</keyword>
<proteinExistence type="predicted"/>
<dbReference type="EMBL" id="UINC01052104">
    <property type="protein sequence ID" value="SVB67035.1"/>
    <property type="molecule type" value="Genomic_DNA"/>
</dbReference>
<evidence type="ECO:0000256" key="3">
    <source>
        <dbReference type="ARBA" id="ARBA00022839"/>
    </source>
</evidence>
<evidence type="ECO:0000313" key="5">
    <source>
        <dbReference type="EMBL" id="SVB67035.1"/>
    </source>
</evidence>
<dbReference type="AlphaFoldDB" id="A0A382FWU0"/>
<dbReference type="GO" id="GO:0004527">
    <property type="term" value="F:exonuclease activity"/>
    <property type="evidence" value="ECO:0007669"/>
    <property type="project" value="UniProtKB-KW"/>
</dbReference>
<keyword evidence="3" id="KW-0269">Exonuclease</keyword>
<evidence type="ECO:0000256" key="1">
    <source>
        <dbReference type="ARBA" id="ARBA00022722"/>
    </source>
</evidence>
<dbReference type="SUPFAM" id="SSF50249">
    <property type="entry name" value="Nucleic acid-binding proteins"/>
    <property type="match status" value="1"/>
</dbReference>
<protein>
    <recommendedName>
        <fullName evidence="4">Cold-shock domain-containing protein</fullName>
    </recommendedName>
</protein>
<reference evidence="5" key="1">
    <citation type="submission" date="2018-05" db="EMBL/GenBank/DDBJ databases">
        <authorList>
            <person name="Lanie J.A."/>
            <person name="Ng W.-L."/>
            <person name="Kazmierczak K.M."/>
            <person name="Andrzejewski T.M."/>
            <person name="Davidsen T.M."/>
            <person name="Wayne K.J."/>
            <person name="Tettelin H."/>
            <person name="Glass J.I."/>
            <person name="Rusch D."/>
            <person name="Podicherti R."/>
            <person name="Tsui H.-C.T."/>
            <person name="Winkler M.E."/>
        </authorList>
    </citation>
    <scope>NUCLEOTIDE SEQUENCE</scope>
</reference>
<keyword evidence="1" id="KW-0540">Nuclease</keyword>
<sequence>VKIPGEEQVLDYLRSSRRGPQKAKEIAKGLSVSRRDFPTFRQSLKDLVMHGRICLVKGQRYVVPEKTNRIVGRIGLTRKGDAFVRPDKAGQEIFVPSGAIDSAMDGDKVVLRLEDRSRRRGPVGRVIKVLARAHETLVGVYHVTRPFGVVEPNNRRLGRKILIAQGMEGAASEG</sequence>
<evidence type="ECO:0000256" key="2">
    <source>
        <dbReference type="ARBA" id="ARBA00022801"/>
    </source>
</evidence>
<dbReference type="SMART" id="SM00357">
    <property type="entry name" value="CSP"/>
    <property type="match status" value="1"/>
</dbReference>
<gene>
    <name evidence="5" type="ORF">METZ01_LOCUS219889</name>
</gene>
<name>A0A382FWU0_9ZZZZ</name>
<accession>A0A382FWU0</accession>